<dbReference type="STRING" id="573321.SAMN04488505_1011091"/>
<evidence type="ECO:0008006" key="3">
    <source>
        <dbReference type="Google" id="ProtNLM"/>
    </source>
</evidence>
<name>A0A1H7KSQ2_9BACT</name>
<gene>
    <name evidence="1" type="ORF">SAMN04488505_1011091</name>
</gene>
<keyword evidence="2" id="KW-1185">Reference proteome</keyword>
<proteinExistence type="predicted"/>
<sequence length="100" mass="12204">MIIYNVTTKITNNIHDRWLQWIKEEHIPEVMDTGLFHDFRMCRLLEQDDKEGPTYVIQYYTDTLENYHTYLQEHAPELRQKSYEQFGNQFVAFRTVMQVV</sequence>
<dbReference type="OrthoDB" id="1121837at2"/>
<accession>A0A1H7KSQ2</accession>
<dbReference type="EMBL" id="FOBB01000001">
    <property type="protein sequence ID" value="SEK89570.1"/>
    <property type="molecule type" value="Genomic_DNA"/>
</dbReference>
<reference evidence="1 2" key="1">
    <citation type="submission" date="2016-10" db="EMBL/GenBank/DDBJ databases">
        <authorList>
            <person name="de Groot N.N."/>
        </authorList>
    </citation>
    <scope>NUCLEOTIDE SEQUENCE [LARGE SCALE GENOMIC DNA]</scope>
    <source>
        <strain evidence="1 2">DSM 21039</strain>
    </source>
</reference>
<dbReference type="InterPro" id="IPR025563">
    <property type="entry name" value="DUF4286"/>
</dbReference>
<dbReference type="AlphaFoldDB" id="A0A1H7KSQ2"/>
<dbReference type="Pfam" id="PF14114">
    <property type="entry name" value="DUF4286"/>
    <property type="match status" value="1"/>
</dbReference>
<dbReference type="RefSeq" id="WP_089907207.1">
    <property type="nucleotide sequence ID" value="NZ_FOBB01000001.1"/>
</dbReference>
<dbReference type="Proteomes" id="UP000198984">
    <property type="component" value="Unassembled WGS sequence"/>
</dbReference>
<evidence type="ECO:0000313" key="1">
    <source>
        <dbReference type="EMBL" id="SEK89570.1"/>
    </source>
</evidence>
<protein>
    <recommendedName>
        <fullName evidence="3">DUF4286 domain-containing protein</fullName>
    </recommendedName>
</protein>
<organism evidence="1 2">
    <name type="scientific">Chitinophaga rupis</name>
    <dbReference type="NCBI Taxonomy" id="573321"/>
    <lineage>
        <taxon>Bacteria</taxon>
        <taxon>Pseudomonadati</taxon>
        <taxon>Bacteroidota</taxon>
        <taxon>Chitinophagia</taxon>
        <taxon>Chitinophagales</taxon>
        <taxon>Chitinophagaceae</taxon>
        <taxon>Chitinophaga</taxon>
    </lineage>
</organism>
<evidence type="ECO:0000313" key="2">
    <source>
        <dbReference type="Proteomes" id="UP000198984"/>
    </source>
</evidence>